<reference evidence="1" key="1">
    <citation type="journal article" date="2020" name="Nature">
        <title>Giant virus diversity and host interactions through global metagenomics.</title>
        <authorList>
            <person name="Schulz F."/>
            <person name="Roux S."/>
            <person name="Paez-Espino D."/>
            <person name="Jungbluth S."/>
            <person name="Walsh D.A."/>
            <person name="Denef V.J."/>
            <person name="McMahon K.D."/>
            <person name="Konstantinidis K.T."/>
            <person name="Eloe-Fadrosh E.A."/>
            <person name="Kyrpides N.C."/>
            <person name="Woyke T."/>
        </authorList>
    </citation>
    <scope>NUCLEOTIDE SEQUENCE</scope>
    <source>
        <strain evidence="1">GVMAG-M-3300024261-8</strain>
    </source>
</reference>
<evidence type="ECO:0000313" key="1">
    <source>
        <dbReference type="EMBL" id="QHT95604.1"/>
    </source>
</evidence>
<organism evidence="1">
    <name type="scientific">viral metagenome</name>
    <dbReference type="NCBI Taxonomy" id="1070528"/>
    <lineage>
        <taxon>unclassified sequences</taxon>
        <taxon>metagenomes</taxon>
        <taxon>organismal metagenomes</taxon>
    </lineage>
</organism>
<proteinExistence type="predicted"/>
<sequence length="57" mass="6953">MLTNVNILVNRKKCLNRFFEKHKKIYAVKLFIEKMKSLHYALNPFFKFVFAKTFPEK</sequence>
<dbReference type="AlphaFoldDB" id="A0A6C0IQU1"/>
<dbReference type="EMBL" id="MN740242">
    <property type="protein sequence ID" value="QHT95604.1"/>
    <property type="molecule type" value="Genomic_DNA"/>
</dbReference>
<protein>
    <submittedName>
        <fullName evidence="1">Uncharacterized protein</fullName>
    </submittedName>
</protein>
<name>A0A6C0IQU1_9ZZZZ</name>
<accession>A0A6C0IQU1</accession>